<organism evidence="2 3">
    <name type="scientific">Peterkaempfera bronchialis</name>
    <dbReference type="NCBI Taxonomy" id="2126346"/>
    <lineage>
        <taxon>Bacteria</taxon>
        <taxon>Bacillati</taxon>
        <taxon>Actinomycetota</taxon>
        <taxon>Actinomycetes</taxon>
        <taxon>Kitasatosporales</taxon>
        <taxon>Streptomycetaceae</taxon>
        <taxon>Peterkaempfera</taxon>
    </lineage>
</organism>
<keyword evidence="3" id="KW-1185">Reference proteome</keyword>
<dbReference type="EMBL" id="CP031264">
    <property type="protein sequence ID" value="AXI80654.1"/>
    <property type="molecule type" value="Genomic_DNA"/>
</dbReference>
<dbReference type="Pfam" id="PF10944">
    <property type="entry name" value="DUF2630"/>
    <property type="match status" value="1"/>
</dbReference>
<dbReference type="AlphaFoldDB" id="A0A345T3U9"/>
<evidence type="ECO:0000256" key="1">
    <source>
        <dbReference type="SAM" id="MobiDB-lite"/>
    </source>
</evidence>
<accession>A0A345T3U9</accession>
<dbReference type="Proteomes" id="UP000249340">
    <property type="component" value="Chromosome"/>
</dbReference>
<reference evidence="3" key="1">
    <citation type="submission" date="2018-07" db="EMBL/GenBank/DDBJ databases">
        <title>Streptacidiphilus bronchialis DSM 106435 chromosome.</title>
        <authorList>
            <person name="Batra D."/>
            <person name="Gulvik C.A."/>
        </authorList>
    </citation>
    <scope>NUCLEOTIDE SEQUENCE [LARGE SCALE GENOMIC DNA]</scope>
    <source>
        <strain evidence="3">DSM 106435</strain>
    </source>
</reference>
<dbReference type="InterPro" id="IPR020311">
    <property type="entry name" value="Uncharacterised_Rv0898c"/>
</dbReference>
<sequence>MTASVSAGQDRRILDRIGDMVTAEKELRAQIAEGEADGDLARAQLAALETELDQCWDLLRQRRAKEEYDEDPGQARVRPASEVEDYLS</sequence>
<gene>
    <name evidence="2" type="ORF">C7M71_027960</name>
</gene>
<proteinExistence type="predicted"/>
<feature type="region of interest" description="Disordered" evidence="1">
    <location>
        <begin position="65"/>
        <end position="88"/>
    </location>
</feature>
<dbReference type="KEGG" id="stri:C7M71_027960"/>
<evidence type="ECO:0000313" key="2">
    <source>
        <dbReference type="EMBL" id="AXI80654.1"/>
    </source>
</evidence>
<dbReference type="RefSeq" id="WP_111494511.1">
    <property type="nucleotide sequence ID" value="NZ_CP031264.1"/>
</dbReference>
<evidence type="ECO:0000313" key="3">
    <source>
        <dbReference type="Proteomes" id="UP000249340"/>
    </source>
</evidence>
<protein>
    <submittedName>
        <fullName evidence="2">DUF2630 family protein</fullName>
    </submittedName>
</protein>
<dbReference type="OrthoDB" id="7376174at2"/>
<name>A0A345T3U9_9ACTN</name>